<dbReference type="OrthoDB" id="3258416at2759"/>
<dbReference type="Proteomes" id="UP000239560">
    <property type="component" value="Unassembled WGS sequence"/>
</dbReference>
<feature type="compositionally biased region" description="Low complexity" evidence="1">
    <location>
        <begin position="291"/>
        <end position="324"/>
    </location>
</feature>
<feature type="region of interest" description="Disordered" evidence="1">
    <location>
        <begin position="559"/>
        <end position="622"/>
    </location>
</feature>
<gene>
    <name evidence="2" type="ORF">AAT19DRAFT_15295</name>
</gene>
<reference evidence="2 3" key="1">
    <citation type="journal article" date="2018" name="Elife">
        <title>Functional genomics of lipid metabolism in the oleaginous yeast Rhodosporidium toruloides.</title>
        <authorList>
            <person name="Coradetti S.T."/>
            <person name="Pinel D."/>
            <person name="Geiselman G."/>
            <person name="Ito M."/>
            <person name="Mondo S."/>
            <person name="Reilly M.C."/>
            <person name="Cheng Y.F."/>
            <person name="Bauer S."/>
            <person name="Grigoriev I."/>
            <person name="Gladden J.M."/>
            <person name="Simmons B.A."/>
            <person name="Brem R."/>
            <person name="Arkin A.P."/>
            <person name="Skerker J.M."/>
        </authorList>
    </citation>
    <scope>NUCLEOTIDE SEQUENCE [LARGE SCALE GENOMIC DNA]</scope>
    <source>
        <strain evidence="2 3">NBRC 0880</strain>
    </source>
</reference>
<feature type="region of interest" description="Disordered" evidence="1">
    <location>
        <begin position="425"/>
        <end position="462"/>
    </location>
</feature>
<feature type="region of interest" description="Disordered" evidence="1">
    <location>
        <begin position="486"/>
        <end position="508"/>
    </location>
</feature>
<dbReference type="EMBL" id="LCTV02000007">
    <property type="protein sequence ID" value="PRQ73728.1"/>
    <property type="molecule type" value="Genomic_DNA"/>
</dbReference>
<evidence type="ECO:0000313" key="3">
    <source>
        <dbReference type="Proteomes" id="UP000239560"/>
    </source>
</evidence>
<protein>
    <submittedName>
        <fullName evidence="2">Proteophosphoglycan ppg4</fullName>
    </submittedName>
</protein>
<proteinExistence type="predicted"/>
<dbReference type="AlphaFoldDB" id="A0A2T0A6T0"/>
<feature type="compositionally biased region" description="Basic and acidic residues" evidence="1">
    <location>
        <begin position="62"/>
        <end position="76"/>
    </location>
</feature>
<feature type="compositionally biased region" description="Low complexity" evidence="1">
    <location>
        <begin position="491"/>
        <end position="503"/>
    </location>
</feature>
<evidence type="ECO:0000256" key="1">
    <source>
        <dbReference type="SAM" id="MobiDB-lite"/>
    </source>
</evidence>
<name>A0A2T0A6T0_RHOTO</name>
<accession>A0A2T0A6T0</accession>
<feature type="compositionally biased region" description="Low complexity" evidence="1">
    <location>
        <begin position="47"/>
        <end position="59"/>
    </location>
</feature>
<feature type="compositionally biased region" description="Pro residues" evidence="1">
    <location>
        <begin position="325"/>
        <end position="341"/>
    </location>
</feature>
<feature type="compositionally biased region" description="Polar residues" evidence="1">
    <location>
        <begin position="559"/>
        <end position="575"/>
    </location>
</feature>
<feature type="region of interest" description="Disordered" evidence="1">
    <location>
        <begin position="47"/>
        <end position="79"/>
    </location>
</feature>
<feature type="compositionally biased region" description="Acidic residues" evidence="1">
    <location>
        <begin position="428"/>
        <end position="440"/>
    </location>
</feature>
<feature type="region of interest" description="Disordered" evidence="1">
    <location>
        <begin position="272"/>
        <end position="396"/>
    </location>
</feature>
<comment type="caution">
    <text evidence="2">The sequence shown here is derived from an EMBL/GenBank/DDBJ whole genome shotgun (WGS) entry which is preliminary data.</text>
</comment>
<feature type="region of interest" description="Disordered" evidence="1">
    <location>
        <begin position="215"/>
        <end position="235"/>
    </location>
</feature>
<sequence length="645" mass="67868">MAPTTLAELRGLKRTEIQALCKEHNIKANGKTDALVAGLAQKLDLTEAAETGEAEASTSKGKAGDKERGVVQEERSVAATPAKKTPQIVYATSPGTKATIATLVATVKELQSQLTLAQTAPTSSPKISRGQVVELINSSIAAQREEVQKELEQRFGESKEQHAALGGDIQAVATRVEGLESIMGEARIAFDEQKQTLEGSIDALRRDMMSRLASFAQTQPTPAPPAEKTPVTEARPRQIAVASPTLSDAPPTETLISFSSPVASFANADITPRRRPSVTSRKATPFRIATPAADAADSPASALPSHMIAAAASAARRNPRHPASTPGPEPQSPVGPAPPPSLGKRARDSDVSDLSIEVEAVVAATDSKEQNTSPDFLSGFFTAPTSAKKEDGHSRKRLRIVEPEEDEDDEVVDSFGQQTKEIQALVTETEEEDESDEEEVREYVVKTKTGDSPSPVKQRRSSIHDPDFFAGLALSPAACRSLPISGNENVAPLASPGSASAAGRKSLPTPSLAFPLVSPGAKSLSFKTFGTPSTIKTTSLFTTSDKANRSPAQAISLFSSATKSRSPARSSTLSFSARRTRPASLAAPPTPPAPRTLFGSERFDFGEEAVGETEKGASRFGEGVFEGEAVSVSGSPVKGWGAFAA</sequence>
<evidence type="ECO:0000313" key="2">
    <source>
        <dbReference type="EMBL" id="PRQ73728.1"/>
    </source>
</evidence>
<organism evidence="2 3">
    <name type="scientific">Rhodotorula toruloides</name>
    <name type="common">Yeast</name>
    <name type="synonym">Rhodosporidium toruloides</name>
    <dbReference type="NCBI Taxonomy" id="5286"/>
    <lineage>
        <taxon>Eukaryota</taxon>
        <taxon>Fungi</taxon>
        <taxon>Dikarya</taxon>
        <taxon>Basidiomycota</taxon>
        <taxon>Pucciniomycotina</taxon>
        <taxon>Microbotryomycetes</taxon>
        <taxon>Sporidiobolales</taxon>
        <taxon>Sporidiobolaceae</taxon>
        <taxon>Rhodotorula</taxon>
    </lineage>
</organism>